<comment type="catalytic activity">
    <reaction evidence="1 11">
        <text>alpha-D-glucose = beta-D-glucose</text>
        <dbReference type="Rhea" id="RHEA:10264"/>
        <dbReference type="ChEBI" id="CHEBI:15903"/>
        <dbReference type="ChEBI" id="CHEBI:17925"/>
        <dbReference type="EC" id="5.1.3.3"/>
    </reaction>
</comment>
<evidence type="ECO:0000256" key="7">
    <source>
        <dbReference type="ARBA" id="ARBA00014165"/>
    </source>
</evidence>
<dbReference type="PIRSF" id="PIRSF005096">
    <property type="entry name" value="GALM"/>
    <property type="match status" value="1"/>
</dbReference>
<dbReference type="InterPro" id="IPR015443">
    <property type="entry name" value="Aldose_1-epimerase"/>
</dbReference>
<dbReference type="PANTHER" id="PTHR10091">
    <property type="entry name" value="ALDOSE-1-EPIMERASE"/>
    <property type="match status" value="1"/>
</dbReference>
<evidence type="ECO:0000256" key="11">
    <source>
        <dbReference type="PIRNR" id="PIRNR005096"/>
    </source>
</evidence>
<comment type="similarity">
    <text evidence="4 11">Belongs to the aldose epimerase family.</text>
</comment>
<dbReference type="AlphaFoldDB" id="A0A6G8F1L2"/>
<keyword evidence="10 11" id="KW-0119">Carbohydrate metabolism</keyword>
<evidence type="ECO:0000256" key="6">
    <source>
        <dbReference type="ARBA" id="ARBA00013185"/>
    </source>
</evidence>
<keyword evidence="8" id="KW-0106">Calcium</keyword>
<dbReference type="NCBIfam" id="NF008277">
    <property type="entry name" value="PRK11055.1"/>
    <property type="match status" value="1"/>
</dbReference>
<evidence type="ECO:0000256" key="3">
    <source>
        <dbReference type="ARBA" id="ARBA00005028"/>
    </source>
</evidence>
<dbReference type="GO" id="GO:0004034">
    <property type="term" value="F:aldose 1-epimerase activity"/>
    <property type="evidence" value="ECO:0007669"/>
    <property type="project" value="UniProtKB-EC"/>
</dbReference>
<dbReference type="Gene3D" id="2.70.98.10">
    <property type="match status" value="1"/>
</dbReference>
<name>A0A6G8F1L2_9BACT</name>
<dbReference type="GO" id="GO:0033499">
    <property type="term" value="P:galactose catabolic process via UDP-galactose, Leloir pathway"/>
    <property type="evidence" value="ECO:0007669"/>
    <property type="project" value="TreeGrafter"/>
</dbReference>
<evidence type="ECO:0000256" key="10">
    <source>
        <dbReference type="ARBA" id="ARBA00023277"/>
    </source>
</evidence>
<dbReference type="InterPro" id="IPR011013">
    <property type="entry name" value="Gal_mutarotase_sf_dom"/>
</dbReference>
<keyword evidence="9 11" id="KW-0413">Isomerase</keyword>
<evidence type="ECO:0000256" key="2">
    <source>
        <dbReference type="ARBA" id="ARBA00001913"/>
    </source>
</evidence>
<dbReference type="Pfam" id="PF01263">
    <property type="entry name" value="Aldose_epim"/>
    <property type="match status" value="1"/>
</dbReference>
<accession>A0A6G8F1L2</accession>
<comment type="pathway">
    <text evidence="3 11">Carbohydrate metabolism; hexose metabolism.</text>
</comment>
<dbReference type="SUPFAM" id="SSF74650">
    <property type="entry name" value="Galactose mutarotase-like"/>
    <property type="match status" value="1"/>
</dbReference>
<feature type="binding site" evidence="13">
    <location>
        <position position="251"/>
    </location>
    <ligand>
        <name>beta-D-galactose</name>
        <dbReference type="ChEBI" id="CHEBI:27667"/>
    </ligand>
</feature>
<feature type="binding site" evidence="14">
    <location>
        <begin position="178"/>
        <end position="180"/>
    </location>
    <ligand>
        <name>beta-D-galactose</name>
        <dbReference type="ChEBI" id="CHEBI:27667"/>
    </ligand>
</feature>
<evidence type="ECO:0000256" key="12">
    <source>
        <dbReference type="PIRSR" id="PIRSR005096-1"/>
    </source>
</evidence>
<organism evidence="15">
    <name type="scientific">uncultured Prevotella sp</name>
    <dbReference type="NCBI Taxonomy" id="159272"/>
    <lineage>
        <taxon>Bacteria</taxon>
        <taxon>Pseudomonadati</taxon>
        <taxon>Bacteroidota</taxon>
        <taxon>Bacteroidia</taxon>
        <taxon>Bacteroidales</taxon>
        <taxon>Prevotellaceae</taxon>
        <taxon>Prevotella</taxon>
        <taxon>environmental samples</taxon>
    </lineage>
</organism>
<dbReference type="PROSITE" id="PS00545">
    <property type="entry name" value="ALDOSE_1_EPIMERASE"/>
    <property type="match status" value="1"/>
</dbReference>
<feature type="active site" description="Proton acceptor" evidence="12">
    <location>
        <position position="320"/>
    </location>
</feature>
<dbReference type="InterPro" id="IPR008183">
    <property type="entry name" value="Aldose_1/G6P_1-epimerase"/>
</dbReference>
<dbReference type="EC" id="5.1.3.3" evidence="6 11"/>
<dbReference type="InterPro" id="IPR018052">
    <property type="entry name" value="Ald1_epimerase_CS"/>
</dbReference>
<dbReference type="InterPro" id="IPR047215">
    <property type="entry name" value="Galactose_mutarotase-like"/>
</dbReference>
<feature type="binding site" evidence="14">
    <location>
        <begin position="81"/>
        <end position="82"/>
    </location>
    <ligand>
        <name>beta-D-galactose</name>
        <dbReference type="ChEBI" id="CHEBI:27667"/>
    </ligand>
</feature>
<dbReference type="UniPathway" id="UPA00242"/>
<comment type="cofactor">
    <cofactor evidence="2">
        <name>Ca(2+)</name>
        <dbReference type="ChEBI" id="CHEBI:29108"/>
    </cofactor>
</comment>
<evidence type="ECO:0000256" key="4">
    <source>
        <dbReference type="ARBA" id="ARBA00006206"/>
    </source>
</evidence>
<dbReference type="PANTHER" id="PTHR10091:SF0">
    <property type="entry name" value="GALACTOSE MUTAROTASE"/>
    <property type="match status" value="1"/>
</dbReference>
<gene>
    <name evidence="15" type="ORF">Prevot485_2790</name>
</gene>
<evidence type="ECO:0000256" key="5">
    <source>
        <dbReference type="ARBA" id="ARBA00011245"/>
    </source>
</evidence>
<proteinExistence type="inferred from homology"/>
<evidence type="ECO:0000313" key="15">
    <source>
        <dbReference type="EMBL" id="QIM10180.1"/>
    </source>
</evidence>
<feature type="active site" description="Proton donor" evidence="12">
    <location>
        <position position="178"/>
    </location>
</feature>
<dbReference type="EMBL" id="MN990733">
    <property type="protein sequence ID" value="QIM10180.1"/>
    <property type="molecule type" value="Genomic_DNA"/>
</dbReference>
<dbReference type="GO" id="GO:0030246">
    <property type="term" value="F:carbohydrate binding"/>
    <property type="evidence" value="ECO:0007669"/>
    <property type="project" value="InterPro"/>
</dbReference>
<protein>
    <recommendedName>
        <fullName evidence="7 11">Aldose 1-epimerase</fullName>
        <ecNumber evidence="6 11">5.1.3.3</ecNumber>
    </recommendedName>
</protein>
<evidence type="ECO:0000256" key="9">
    <source>
        <dbReference type="ARBA" id="ARBA00023235"/>
    </source>
</evidence>
<dbReference type="InterPro" id="IPR014718">
    <property type="entry name" value="GH-type_carb-bd"/>
</dbReference>
<evidence type="ECO:0000256" key="13">
    <source>
        <dbReference type="PIRSR" id="PIRSR005096-2"/>
    </source>
</evidence>
<evidence type="ECO:0000256" key="14">
    <source>
        <dbReference type="PIRSR" id="PIRSR005096-3"/>
    </source>
</evidence>
<comment type="subunit">
    <text evidence="5">Monomer.</text>
</comment>
<reference evidence="15" key="1">
    <citation type="journal article" date="2020" name="J. ISSAAS">
        <title>Lactobacilli and other gastrointestinal microbiota of Peromyscus leucopus, reservoir host for agents of Lyme disease and other zoonoses in North America.</title>
        <authorList>
            <person name="Milovic A."/>
            <person name="Bassam K."/>
            <person name="Shao H."/>
            <person name="Chatzistamou I."/>
            <person name="Tufts D.M."/>
            <person name="Diuk-Wasser M."/>
            <person name="Barbour A.G."/>
        </authorList>
    </citation>
    <scope>NUCLEOTIDE SEQUENCE</scope>
    <source>
        <strain evidence="15">LL70</strain>
    </source>
</reference>
<evidence type="ECO:0000256" key="8">
    <source>
        <dbReference type="ARBA" id="ARBA00022837"/>
    </source>
</evidence>
<evidence type="ECO:0000256" key="1">
    <source>
        <dbReference type="ARBA" id="ARBA00001614"/>
    </source>
</evidence>
<sequence length="356" mass="39193">MNPANFDTIINKKQVKLYTLRNANGMEVDITNFGGRVVSIMVPDRDGEFKDVVLGYDNVAQYADSVNSPSDFGAAIGRYANRINKGKIEIEGKAYQLATNNFGHCLHGGPSGWQYQVYDVVENNDSVLKMTIASPDGDNGFPGNVKATVTYTLTSNNALDIAFEGTTDKTTVINMTNHSYFNLSGDPTTTVLDHELWINAAKFTPSDATYMTTGEEKSVEGTPMNFTNQHAIGEQINDTTFEQLKNANGYDHNWCLLTYKDGKGDDTTPCARVYSPATGIELTVYTNEPGIQVYTGNFLEGKVMGKKGIKYPQRAGICLESQKYPDSPNKAQWASPLLKKGEKYNSHLVYAFGVKK</sequence>
<dbReference type="GO" id="GO:0005737">
    <property type="term" value="C:cytoplasm"/>
    <property type="evidence" value="ECO:0007669"/>
    <property type="project" value="TreeGrafter"/>
</dbReference>
<dbReference type="CDD" id="cd09019">
    <property type="entry name" value="galactose_mutarotase_like"/>
    <property type="match status" value="1"/>
</dbReference>
<dbReference type="GO" id="GO:0006006">
    <property type="term" value="P:glucose metabolic process"/>
    <property type="evidence" value="ECO:0007669"/>
    <property type="project" value="TreeGrafter"/>
</dbReference>